<evidence type="ECO:0000256" key="5">
    <source>
        <dbReference type="ARBA" id="ARBA00022723"/>
    </source>
</evidence>
<dbReference type="GO" id="GO:0110153">
    <property type="term" value="F:RNA NAD-cap (NMN-forming) hydrolase activity"/>
    <property type="evidence" value="ECO:0007669"/>
    <property type="project" value="RHEA"/>
</dbReference>
<dbReference type="NCBIfam" id="NF001299">
    <property type="entry name" value="PRK00241.1"/>
    <property type="match status" value="1"/>
</dbReference>
<feature type="domain" description="Nudix hydrolase" evidence="10">
    <location>
        <begin position="164"/>
        <end position="286"/>
    </location>
</feature>
<evidence type="ECO:0000256" key="8">
    <source>
        <dbReference type="ARBA" id="ARBA00023027"/>
    </source>
</evidence>
<evidence type="ECO:0000256" key="1">
    <source>
        <dbReference type="ARBA" id="ARBA00001946"/>
    </source>
</evidence>
<sequence>MIQDIYPHKLDNHYDINAVPDMDSIVLYFTEEGVLHRLGQYKEYDNYLFFPAVRDFPSDTTDIDEFPFEKDNLTYLFSVDDAHYFLLEKEPAYLPEGYDFAPVRKLRTKEMHPKYRIFTGITGFQLSNWYKNNRFCGRCGSKTVHSTTERALKCPSCGHVIYPRIVPAVIVGVCNGDEILVTKYRTGFAHYALVAGFTEIGETLEETVQREVMEETGLHVKNIRYYKSQPWGIVDDILAGFYCDVDGDTEIQMDESELKLAEWKKREDIVLQPDDFSLTNEMMLMFKKGKQ</sequence>
<dbReference type="PANTHER" id="PTHR42904:SF6">
    <property type="entry name" value="NAD-CAPPED RNA HYDROLASE NUDT12"/>
    <property type="match status" value="1"/>
</dbReference>
<comment type="catalytic activity">
    <reaction evidence="9">
        <text>a 5'-end NAD(+)-phospho-ribonucleoside in mRNA + H2O = a 5'-end phospho-adenosine-phospho-ribonucleoside in mRNA + beta-nicotinamide D-ribonucleotide + 2 H(+)</text>
        <dbReference type="Rhea" id="RHEA:60876"/>
        <dbReference type="Rhea" id="RHEA-COMP:15698"/>
        <dbReference type="Rhea" id="RHEA-COMP:15719"/>
        <dbReference type="ChEBI" id="CHEBI:14649"/>
        <dbReference type="ChEBI" id="CHEBI:15377"/>
        <dbReference type="ChEBI" id="CHEBI:15378"/>
        <dbReference type="ChEBI" id="CHEBI:144029"/>
        <dbReference type="ChEBI" id="CHEBI:144051"/>
    </reaction>
    <physiologicalReaction direction="left-to-right" evidence="9">
        <dbReference type="Rhea" id="RHEA:60877"/>
    </physiologicalReaction>
</comment>
<dbReference type="Gene3D" id="3.90.79.10">
    <property type="entry name" value="Nucleoside Triphosphate Pyrophosphohydrolase"/>
    <property type="match status" value="1"/>
</dbReference>
<dbReference type="PROSITE" id="PS00893">
    <property type="entry name" value="NUDIX_BOX"/>
    <property type="match status" value="1"/>
</dbReference>
<accession>A0A173UHB9</accession>
<dbReference type="GO" id="GO:0019677">
    <property type="term" value="P:NAD+ catabolic process"/>
    <property type="evidence" value="ECO:0007669"/>
    <property type="project" value="TreeGrafter"/>
</dbReference>
<evidence type="ECO:0000259" key="10">
    <source>
        <dbReference type="PROSITE" id="PS51462"/>
    </source>
</evidence>
<dbReference type="EMBL" id="CYYC01000035">
    <property type="protein sequence ID" value="CUN13465.1"/>
    <property type="molecule type" value="Genomic_DNA"/>
</dbReference>
<proteinExistence type="inferred from homology"/>
<keyword evidence="7" id="KW-0460">Magnesium</keyword>
<dbReference type="CDD" id="cd03429">
    <property type="entry name" value="NUDIX_NADH_pyrophosphatase_Nudt13"/>
    <property type="match status" value="1"/>
</dbReference>
<comment type="similarity">
    <text evidence="3">Belongs to the Nudix hydrolase family. NudC subfamily.</text>
</comment>
<dbReference type="GO" id="GO:0006742">
    <property type="term" value="P:NADP+ catabolic process"/>
    <property type="evidence" value="ECO:0007669"/>
    <property type="project" value="TreeGrafter"/>
</dbReference>
<name>A0A173UHB9_9FIRM</name>
<organism evidence="11 12">
    <name type="scientific">Anaerobutyricum hallii</name>
    <dbReference type="NCBI Taxonomy" id="39488"/>
    <lineage>
        <taxon>Bacteria</taxon>
        <taxon>Bacillati</taxon>
        <taxon>Bacillota</taxon>
        <taxon>Clostridia</taxon>
        <taxon>Lachnospirales</taxon>
        <taxon>Lachnospiraceae</taxon>
        <taxon>Anaerobutyricum</taxon>
    </lineage>
</organism>
<dbReference type="InterPro" id="IPR015797">
    <property type="entry name" value="NUDIX_hydrolase-like_dom_sf"/>
</dbReference>
<dbReference type="PROSITE" id="PS51462">
    <property type="entry name" value="NUDIX"/>
    <property type="match status" value="1"/>
</dbReference>
<evidence type="ECO:0000256" key="3">
    <source>
        <dbReference type="ARBA" id="ARBA00009595"/>
    </source>
</evidence>
<reference evidence="11 12" key="1">
    <citation type="submission" date="2015-09" db="EMBL/GenBank/DDBJ databases">
        <authorList>
            <consortium name="Pathogen Informatics"/>
        </authorList>
    </citation>
    <scope>NUCLEOTIDE SEQUENCE [LARGE SCALE GENOMIC DNA]</scope>
    <source>
        <strain evidence="11 12">2789STDY5834966</strain>
    </source>
</reference>
<evidence type="ECO:0000256" key="6">
    <source>
        <dbReference type="ARBA" id="ARBA00022801"/>
    </source>
</evidence>
<dbReference type="Pfam" id="PF09297">
    <property type="entry name" value="Zn_ribbon_NUD"/>
    <property type="match status" value="1"/>
</dbReference>
<dbReference type="Pfam" id="PF00293">
    <property type="entry name" value="NUDIX"/>
    <property type="match status" value="1"/>
</dbReference>
<evidence type="ECO:0000256" key="2">
    <source>
        <dbReference type="ARBA" id="ARBA00001947"/>
    </source>
</evidence>
<keyword evidence="6 11" id="KW-0378">Hydrolase</keyword>
<comment type="cofactor">
    <cofactor evidence="2">
        <name>Zn(2+)</name>
        <dbReference type="ChEBI" id="CHEBI:29105"/>
    </cofactor>
</comment>
<protein>
    <recommendedName>
        <fullName evidence="4">NAD(+) diphosphatase</fullName>
        <ecNumber evidence="4">3.6.1.22</ecNumber>
    </recommendedName>
</protein>
<evidence type="ECO:0000256" key="7">
    <source>
        <dbReference type="ARBA" id="ARBA00022842"/>
    </source>
</evidence>
<dbReference type="SUPFAM" id="SSF55811">
    <property type="entry name" value="Nudix"/>
    <property type="match status" value="1"/>
</dbReference>
<dbReference type="InterPro" id="IPR015376">
    <property type="entry name" value="Znr_NADH_PPase"/>
</dbReference>
<dbReference type="AlphaFoldDB" id="A0A173UHB9"/>
<dbReference type="InterPro" id="IPR020084">
    <property type="entry name" value="NUDIX_hydrolase_CS"/>
</dbReference>
<dbReference type="Proteomes" id="UP000095390">
    <property type="component" value="Unassembled WGS sequence"/>
</dbReference>
<evidence type="ECO:0000256" key="9">
    <source>
        <dbReference type="ARBA" id="ARBA00023679"/>
    </source>
</evidence>
<dbReference type="RefSeq" id="WP_055183171.1">
    <property type="nucleotide sequence ID" value="NZ_CYYC01000035.1"/>
</dbReference>
<dbReference type="OrthoDB" id="9787476at2"/>
<keyword evidence="8" id="KW-0520">NAD</keyword>
<gene>
    <name evidence="11" type="primary">nudC</name>
    <name evidence="11" type="ORF">ERS852578_02397</name>
</gene>
<evidence type="ECO:0000256" key="4">
    <source>
        <dbReference type="ARBA" id="ARBA00012381"/>
    </source>
</evidence>
<evidence type="ECO:0000313" key="11">
    <source>
        <dbReference type="EMBL" id="CUN13465.1"/>
    </source>
</evidence>
<dbReference type="GO" id="GO:0005829">
    <property type="term" value="C:cytosol"/>
    <property type="evidence" value="ECO:0007669"/>
    <property type="project" value="TreeGrafter"/>
</dbReference>
<comment type="cofactor">
    <cofactor evidence="1">
        <name>Mg(2+)</name>
        <dbReference type="ChEBI" id="CHEBI:18420"/>
    </cofactor>
</comment>
<dbReference type="EC" id="3.6.1.22" evidence="4"/>
<dbReference type="InterPro" id="IPR049734">
    <property type="entry name" value="NudC-like_C"/>
</dbReference>
<dbReference type="GO" id="GO:0035529">
    <property type="term" value="F:NADH pyrophosphatase activity"/>
    <property type="evidence" value="ECO:0007669"/>
    <property type="project" value="TreeGrafter"/>
</dbReference>
<dbReference type="InterPro" id="IPR050241">
    <property type="entry name" value="NAD-cap_RNA_hydrolase_NudC"/>
</dbReference>
<dbReference type="GO" id="GO:0046872">
    <property type="term" value="F:metal ion binding"/>
    <property type="evidence" value="ECO:0007669"/>
    <property type="project" value="UniProtKB-KW"/>
</dbReference>
<dbReference type="Gene3D" id="3.90.79.20">
    <property type="match status" value="1"/>
</dbReference>
<dbReference type="PANTHER" id="PTHR42904">
    <property type="entry name" value="NUDIX HYDROLASE, NUDC SUBFAMILY"/>
    <property type="match status" value="1"/>
</dbReference>
<evidence type="ECO:0000313" key="12">
    <source>
        <dbReference type="Proteomes" id="UP000095390"/>
    </source>
</evidence>
<dbReference type="InterPro" id="IPR000086">
    <property type="entry name" value="NUDIX_hydrolase_dom"/>
</dbReference>
<keyword evidence="5" id="KW-0479">Metal-binding</keyword>